<keyword evidence="1" id="KW-0489">Methyltransferase</keyword>
<gene>
    <name evidence="1" type="ORF">EV213_11738</name>
</gene>
<name>A0A4R6U0J4_9BACI</name>
<dbReference type="EMBL" id="SNYJ01000017">
    <property type="protein sequence ID" value="TDQ36574.1"/>
    <property type="molecule type" value="Genomic_DNA"/>
</dbReference>
<protein>
    <submittedName>
        <fullName evidence="1">Putative SAM-dependent methyltransferase</fullName>
    </submittedName>
</protein>
<proteinExistence type="predicted"/>
<evidence type="ECO:0000313" key="2">
    <source>
        <dbReference type="Proteomes" id="UP000295632"/>
    </source>
</evidence>
<organism evidence="1 2">
    <name type="scientific">Aureibacillus halotolerans</name>
    <dbReference type="NCBI Taxonomy" id="1508390"/>
    <lineage>
        <taxon>Bacteria</taxon>
        <taxon>Bacillati</taxon>
        <taxon>Bacillota</taxon>
        <taxon>Bacilli</taxon>
        <taxon>Bacillales</taxon>
        <taxon>Bacillaceae</taxon>
        <taxon>Aureibacillus</taxon>
    </lineage>
</organism>
<dbReference type="Gene3D" id="3.40.50.150">
    <property type="entry name" value="Vaccinia Virus protein VP39"/>
    <property type="match status" value="1"/>
</dbReference>
<evidence type="ECO:0000313" key="1">
    <source>
        <dbReference type="EMBL" id="TDQ36574.1"/>
    </source>
</evidence>
<keyword evidence="1" id="KW-0808">Transferase</keyword>
<reference evidence="1 2" key="1">
    <citation type="submission" date="2019-03" db="EMBL/GenBank/DDBJ databases">
        <title>Genomic Encyclopedia of Type Strains, Phase IV (KMG-IV): sequencing the most valuable type-strain genomes for metagenomic binning, comparative biology and taxonomic classification.</title>
        <authorList>
            <person name="Goeker M."/>
        </authorList>
    </citation>
    <scope>NUCLEOTIDE SEQUENCE [LARGE SCALE GENOMIC DNA]</scope>
    <source>
        <strain evidence="1 2">DSM 28697</strain>
    </source>
</reference>
<dbReference type="GO" id="GO:0008168">
    <property type="term" value="F:methyltransferase activity"/>
    <property type="evidence" value="ECO:0007669"/>
    <property type="project" value="UniProtKB-KW"/>
</dbReference>
<comment type="caution">
    <text evidence="1">The sequence shown here is derived from an EMBL/GenBank/DDBJ whole genome shotgun (WGS) entry which is preliminary data.</text>
</comment>
<dbReference type="AlphaFoldDB" id="A0A4R6U0J4"/>
<dbReference type="GO" id="GO:0032259">
    <property type="term" value="P:methylation"/>
    <property type="evidence" value="ECO:0007669"/>
    <property type="project" value="UniProtKB-KW"/>
</dbReference>
<dbReference type="SUPFAM" id="SSF53335">
    <property type="entry name" value="S-adenosyl-L-methionine-dependent methyltransferases"/>
    <property type="match status" value="1"/>
</dbReference>
<dbReference type="InterPro" id="IPR029063">
    <property type="entry name" value="SAM-dependent_MTases_sf"/>
</dbReference>
<dbReference type="Proteomes" id="UP000295632">
    <property type="component" value="Unassembled WGS sequence"/>
</dbReference>
<accession>A0A4R6U0J4</accession>
<sequence length="183" mass="20645">MKIVIGAGDYDKGKDWLHTQEEELNLLNASQWEAKFPRESLTAILAEHVWEHLTYDEGIEAAKTCFPFLKPGGHIRCAVPDGYFQNESYQHMVQVGGPGPKDHPAAGHKILYNFNTLTQMFQSAGYKVNLLEYCNEQGIFHSVPWDTKDGFIYRSALHDHRNQDGELQVISLIVDAIKPSDGS</sequence>
<keyword evidence="2" id="KW-1185">Reference proteome</keyword>